<evidence type="ECO:0000256" key="2">
    <source>
        <dbReference type="PROSITE-ProRule" id="PRU00335"/>
    </source>
</evidence>
<accession>A0ABT8QPQ5</accession>
<dbReference type="InterPro" id="IPR039532">
    <property type="entry name" value="TetR_C_Firmicutes"/>
</dbReference>
<dbReference type="InterPro" id="IPR050624">
    <property type="entry name" value="HTH-type_Tx_Regulator"/>
</dbReference>
<evidence type="ECO:0000313" key="5">
    <source>
        <dbReference type="Proteomes" id="UP001176021"/>
    </source>
</evidence>
<keyword evidence="5" id="KW-1185">Reference proteome</keyword>
<dbReference type="PROSITE" id="PS50977">
    <property type="entry name" value="HTH_TETR_2"/>
    <property type="match status" value="1"/>
</dbReference>
<dbReference type="SUPFAM" id="SSF46689">
    <property type="entry name" value="Homeodomain-like"/>
    <property type="match status" value="1"/>
</dbReference>
<dbReference type="PRINTS" id="PR00455">
    <property type="entry name" value="HTHTETR"/>
</dbReference>
<sequence>MLNTSNDRRTIRTKKMIRNALSELIEEKGFNHISITDLTRRADINRGTFYLHYDDKFDLLEKVENEVLQELYAHHIGHIDFLNIASIDTPMPYMIKILKQIRENATFMKAILSPKGDPAFYIKLKQLLETKLFEKRVIQAFERDNLLIPDTFFVAYVVSAHIGVIQEWLVGGMEQSPEDMALILSKMFFLGPFRVSGFKYRAD</sequence>
<dbReference type="EMBL" id="JAMJEV010000005">
    <property type="protein sequence ID" value="MDO0822554.1"/>
    <property type="molecule type" value="Genomic_DNA"/>
</dbReference>
<evidence type="ECO:0000313" key="4">
    <source>
        <dbReference type="EMBL" id="MDO0822554.1"/>
    </source>
</evidence>
<protein>
    <submittedName>
        <fullName evidence="4">TetR/AcrR family transcriptional regulator</fullName>
    </submittedName>
</protein>
<dbReference type="Gene3D" id="1.10.357.10">
    <property type="entry name" value="Tetracycline Repressor, domain 2"/>
    <property type="match status" value="1"/>
</dbReference>
<dbReference type="Proteomes" id="UP001176021">
    <property type="component" value="Unassembled WGS sequence"/>
</dbReference>
<feature type="DNA-binding region" description="H-T-H motif" evidence="2">
    <location>
        <begin position="34"/>
        <end position="53"/>
    </location>
</feature>
<feature type="domain" description="HTH tetR-type" evidence="3">
    <location>
        <begin position="11"/>
        <end position="71"/>
    </location>
</feature>
<reference evidence="4" key="1">
    <citation type="submission" date="2022-05" db="EMBL/GenBank/DDBJ databases">
        <title>Expanded diversity of anoxic marine methylotrophy in a Black Sea sulfate reducing microorganism.</title>
        <authorList>
            <person name="Fischer P.Q."/>
            <person name="Stams A.J.M."/>
            <person name="Villanueva L."/>
            <person name="Sousa D.Z."/>
        </authorList>
    </citation>
    <scope>NUCLEOTIDE SEQUENCE</scope>
    <source>
        <strain evidence="4">P130</strain>
    </source>
</reference>
<organism evidence="4 5">
    <name type="scientific">Desulfosporosinus nitroreducens</name>
    <dbReference type="NCBI Taxonomy" id="2018668"/>
    <lineage>
        <taxon>Bacteria</taxon>
        <taxon>Bacillati</taxon>
        <taxon>Bacillota</taxon>
        <taxon>Clostridia</taxon>
        <taxon>Eubacteriales</taxon>
        <taxon>Desulfitobacteriaceae</taxon>
        <taxon>Desulfosporosinus</taxon>
    </lineage>
</organism>
<name>A0ABT8QPQ5_9FIRM</name>
<dbReference type="InterPro" id="IPR001647">
    <property type="entry name" value="HTH_TetR"/>
</dbReference>
<dbReference type="Pfam" id="PF14278">
    <property type="entry name" value="TetR_C_8"/>
    <property type="match status" value="1"/>
</dbReference>
<dbReference type="RefSeq" id="WP_301999050.1">
    <property type="nucleotide sequence ID" value="NZ_JAMJEV010000005.1"/>
</dbReference>
<keyword evidence="1 2" id="KW-0238">DNA-binding</keyword>
<dbReference type="PANTHER" id="PTHR43479:SF7">
    <property type="entry name" value="TETR-FAMILY TRANSCRIPTIONAL REGULATOR"/>
    <property type="match status" value="1"/>
</dbReference>
<evidence type="ECO:0000256" key="1">
    <source>
        <dbReference type="ARBA" id="ARBA00023125"/>
    </source>
</evidence>
<dbReference type="InterPro" id="IPR009057">
    <property type="entry name" value="Homeodomain-like_sf"/>
</dbReference>
<dbReference type="PANTHER" id="PTHR43479">
    <property type="entry name" value="ACREF/ENVCD OPERON REPRESSOR-RELATED"/>
    <property type="match status" value="1"/>
</dbReference>
<dbReference type="Pfam" id="PF00440">
    <property type="entry name" value="TetR_N"/>
    <property type="match status" value="1"/>
</dbReference>
<evidence type="ECO:0000259" key="3">
    <source>
        <dbReference type="PROSITE" id="PS50977"/>
    </source>
</evidence>
<gene>
    <name evidence="4" type="ORF">M8H41_06755</name>
</gene>
<proteinExistence type="predicted"/>
<comment type="caution">
    <text evidence="4">The sequence shown here is derived from an EMBL/GenBank/DDBJ whole genome shotgun (WGS) entry which is preliminary data.</text>
</comment>